<protein>
    <submittedName>
        <fullName evidence="1">Uncharacterized protein</fullName>
    </submittedName>
</protein>
<dbReference type="EMBL" id="VIGB01000002">
    <property type="protein sequence ID" value="TQF07956.1"/>
    <property type="molecule type" value="Genomic_DNA"/>
</dbReference>
<dbReference type="Pfam" id="PF19450">
    <property type="entry name" value="DUF5988"/>
    <property type="match status" value="1"/>
</dbReference>
<accession>A0A540WG01</accession>
<evidence type="ECO:0000313" key="2">
    <source>
        <dbReference type="Proteomes" id="UP000319103"/>
    </source>
</evidence>
<name>A0A540WG01_9ACTN</name>
<dbReference type="OrthoDB" id="3402203at2"/>
<dbReference type="AlphaFoldDB" id="A0A540WG01"/>
<dbReference type="RefSeq" id="WP_141631843.1">
    <property type="nucleotide sequence ID" value="NZ_VIGB01000002.1"/>
</dbReference>
<gene>
    <name evidence="1" type="ORF">E6W39_01085</name>
</gene>
<keyword evidence="2" id="KW-1185">Reference proteome</keyword>
<evidence type="ECO:0000313" key="1">
    <source>
        <dbReference type="EMBL" id="TQF07956.1"/>
    </source>
</evidence>
<sequence>MPRCLLVFLRGGPSDLSGVREVEFEGPEDRLKIPRWNGYEHFESTHELEDFGEGPVPVYQWLYRTAVAE</sequence>
<reference evidence="1 2" key="1">
    <citation type="submission" date="2019-06" db="EMBL/GenBank/DDBJ databases">
        <title>Description of Kitasatospora acidophila sp. nov. isolated from pine grove soil, and reclassification of Streptomyces novaecaesareae to Kitasatospora novaeceasareae comb. nov.</title>
        <authorList>
            <person name="Kim M.J."/>
        </authorList>
    </citation>
    <scope>NUCLEOTIDE SEQUENCE [LARGE SCALE GENOMIC DNA]</scope>
    <source>
        <strain evidence="1 2">MMS16-CNU292</strain>
    </source>
</reference>
<comment type="caution">
    <text evidence="1">The sequence shown here is derived from an EMBL/GenBank/DDBJ whole genome shotgun (WGS) entry which is preliminary data.</text>
</comment>
<proteinExistence type="predicted"/>
<dbReference type="Proteomes" id="UP000319103">
    <property type="component" value="Unassembled WGS sequence"/>
</dbReference>
<organism evidence="1 2">
    <name type="scientific">Kitasatospora acidiphila</name>
    <dbReference type="NCBI Taxonomy" id="2567942"/>
    <lineage>
        <taxon>Bacteria</taxon>
        <taxon>Bacillati</taxon>
        <taxon>Actinomycetota</taxon>
        <taxon>Actinomycetes</taxon>
        <taxon>Kitasatosporales</taxon>
        <taxon>Streptomycetaceae</taxon>
        <taxon>Kitasatospora</taxon>
    </lineage>
</organism>
<dbReference type="InterPro" id="IPR046030">
    <property type="entry name" value="DUF5988"/>
</dbReference>